<dbReference type="AlphaFoldDB" id="A0A284QLH1"/>
<keyword evidence="3" id="KW-1185">Reference proteome</keyword>
<evidence type="ECO:0000256" key="1">
    <source>
        <dbReference type="SAM" id="MobiDB-lite"/>
    </source>
</evidence>
<accession>A0A284QLH1</accession>
<organism evidence="2 3">
    <name type="scientific">Armillaria ostoyae</name>
    <name type="common">Armillaria root rot fungus</name>
    <dbReference type="NCBI Taxonomy" id="47428"/>
    <lineage>
        <taxon>Eukaryota</taxon>
        <taxon>Fungi</taxon>
        <taxon>Dikarya</taxon>
        <taxon>Basidiomycota</taxon>
        <taxon>Agaricomycotina</taxon>
        <taxon>Agaricomycetes</taxon>
        <taxon>Agaricomycetidae</taxon>
        <taxon>Agaricales</taxon>
        <taxon>Marasmiineae</taxon>
        <taxon>Physalacriaceae</taxon>
        <taxon>Armillaria</taxon>
    </lineage>
</organism>
<evidence type="ECO:0000313" key="3">
    <source>
        <dbReference type="Proteomes" id="UP000219338"/>
    </source>
</evidence>
<evidence type="ECO:0000313" key="2">
    <source>
        <dbReference type="EMBL" id="SJK97304.1"/>
    </source>
</evidence>
<evidence type="ECO:0008006" key="4">
    <source>
        <dbReference type="Google" id="ProtNLM"/>
    </source>
</evidence>
<reference evidence="3" key="1">
    <citation type="journal article" date="2017" name="Nat. Ecol. Evol.">
        <title>Genome expansion and lineage-specific genetic innovations in the forest pathogenic fungi Armillaria.</title>
        <authorList>
            <person name="Sipos G."/>
            <person name="Prasanna A.N."/>
            <person name="Walter M.C."/>
            <person name="O'Connor E."/>
            <person name="Balint B."/>
            <person name="Krizsan K."/>
            <person name="Kiss B."/>
            <person name="Hess J."/>
            <person name="Varga T."/>
            <person name="Slot J."/>
            <person name="Riley R."/>
            <person name="Boka B."/>
            <person name="Rigling D."/>
            <person name="Barry K."/>
            <person name="Lee J."/>
            <person name="Mihaltcheva S."/>
            <person name="LaButti K."/>
            <person name="Lipzen A."/>
            <person name="Waldron R."/>
            <person name="Moloney N.M."/>
            <person name="Sperisen C."/>
            <person name="Kredics L."/>
            <person name="Vagvoelgyi C."/>
            <person name="Patrignani A."/>
            <person name="Fitzpatrick D."/>
            <person name="Nagy I."/>
            <person name="Doyle S."/>
            <person name="Anderson J.B."/>
            <person name="Grigoriev I.V."/>
            <person name="Gueldener U."/>
            <person name="Muensterkoetter M."/>
            <person name="Nagy L.G."/>
        </authorList>
    </citation>
    <scope>NUCLEOTIDE SEQUENCE [LARGE SCALE GENOMIC DNA]</scope>
    <source>
        <strain evidence="3">C18/9</strain>
    </source>
</reference>
<dbReference type="EMBL" id="FUEG01000001">
    <property type="protein sequence ID" value="SJK97304.1"/>
    <property type="molecule type" value="Genomic_DNA"/>
</dbReference>
<sequence length="238" mass="27107">MAAPNQKITTPTIVGIKKALALLQEEMDRRRKDINARLAQKKPVSAEDEVWLDEAGNLVDEVVLVESLAAAPDLHEAVKNLNEHQRGVYIHLIGKIQLSVSKKRKCPEAKKAATDNSKNKKQTPIEPPVFTKKEVAMLKQRIKVLDWYHRNGMNQSKTAKHFAVIYPNLKIKQPLVPAWIKDEEKWREEYAKSSENAQNIKRLCQTQHPEITEMMELWVAKAMLDGLLLIGKAPNRPT</sequence>
<protein>
    <recommendedName>
        <fullName evidence="4">HTH CENPB-type domain-containing protein</fullName>
    </recommendedName>
</protein>
<dbReference type="OMA" id="APNQKIT"/>
<gene>
    <name evidence="2" type="ORF">ARMOST_00556</name>
</gene>
<dbReference type="Proteomes" id="UP000219338">
    <property type="component" value="Unassembled WGS sequence"/>
</dbReference>
<proteinExistence type="predicted"/>
<dbReference type="OrthoDB" id="2951680at2759"/>
<name>A0A284QLH1_ARMOS</name>
<feature type="region of interest" description="Disordered" evidence="1">
    <location>
        <begin position="107"/>
        <end position="126"/>
    </location>
</feature>
<dbReference type="STRING" id="47428.A0A284QLH1"/>